<dbReference type="EMBL" id="KQ430161">
    <property type="protein sequence ID" value="KOF64578.1"/>
    <property type="molecule type" value="Genomic_DNA"/>
</dbReference>
<evidence type="ECO:0000313" key="1">
    <source>
        <dbReference type="EMBL" id="KOF64578.1"/>
    </source>
</evidence>
<reference evidence="1" key="1">
    <citation type="submission" date="2015-07" db="EMBL/GenBank/DDBJ databases">
        <title>MeaNS - Measles Nucleotide Surveillance Program.</title>
        <authorList>
            <person name="Tran T."/>
            <person name="Druce J."/>
        </authorList>
    </citation>
    <scope>NUCLEOTIDE SEQUENCE</scope>
    <source>
        <strain evidence="1">UCB-OBI-ISO-001</strain>
        <tissue evidence="1">Gonad</tissue>
    </source>
</reference>
<gene>
    <name evidence="1" type="ORF">OCBIM_22017080mg</name>
</gene>
<accession>A0A0L8FJU1</accession>
<dbReference type="AlphaFoldDB" id="A0A0L8FJU1"/>
<sequence>MLQSKESYNHNRVVCQEKLTEAQIYVRVCLQVGDFSIASSFWISGNHYKETFPLLIHT</sequence>
<protein>
    <submittedName>
        <fullName evidence="1">Uncharacterized protein</fullName>
    </submittedName>
</protein>
<name>A0A0L8FJU1_OCTBM</name>
<proteinExistence type="predicted"/>
<organism evidence="1">
    <name type="scientific">Octopus bimaculoides</name>
    <name type="common">California two-spotted octopus</name>
    <dbReference type="NCBI Taxonomy" id="37653"/>
    <lineage>
        <taxon>Eukaryota</taxon>
        <taxon>Metazoa</taxon>
        <taxon>Spiralia</taxon>
        <taxon>Lophotrochozoa</taxon>
        <taxon>Mollusca</taxon>
        <taxon>Cephalopoda</taxon>
        <taxon>Coleoidea</taxon>
        <taxon>Octopodiformes</taxon>
        <taxon>Octopoda</taxon>
        <taxon>Incirrata</taxon>
        <taxon>Octopodidae</taxon>
        <taxon>Octopus</taxon>
    </lineage>
</organism>